<dbReference type="PANTHER" id="PTHR33154:SF18">
    <property type="entry name" value="ARSENICAL RESISTANCE OPERON REPRESSOR"/>
    <property type="match status" value="1"/>
</dbReference>
<dbReference type="PANTHER" id="PTHR33154">
    <property type="entry name" value="TRANSCRIPTIONAL REGULATOR, ARSR FAMILY"/>
    <property type="match status" value="1"/>
</dbReference>
<dbReference type="CDD" id="cd00090">
    <property type="entry name" value="HTH_ARSR"/>
    <property type="match status" value="1"/>
</dbReference>
<dbReference type="Pfam" id="PF01022">
    <property type="entry name" value="HTH_5"/>
    <property type="match status" value="1"/>
</dbReference>
<dbReference type="InterPro" id="IPR001845">
    <property type="entry name" value="HTH_ArsR_DNA-bd_dom"/>
</dbReference>
<keyword evidence="6" id="KW-1185">Reference proteome</keyword>
<dbReference type="InterPro" id="IPR051081">
    <property type="entry name" value="HTH_MetalResp_TranReg"/>
</dbReference>
<dbReference type="InterPro" id="IPR036390">
    <property type="entry name" value="WH_DNA-bd_sf"/>
</dbReference>
<dbReference type="PRINTS" id="PR00778">
    <property type="entry name" value="HTHARSR"/>
</dbReference>
<evidence type="ECO:0000313" key="6">
    <source>
        <dbReference type="Proteomes" id="UP000461880"/>
    </source>
</evidence>
<dbReference type="GO" id="GO:0003700">
    <property type="term" value="F:DNA-binding transcription factor activity"/>
    <property type="evidence" value="ECO:0007669"/>
    <property type="project" value="InterPro"/>
</dbReference>
<evidence type="ECO:0000313" key="5">
    <source>
        <dbReference type="EMBL" id="MSS59010.1"/>
    </source>
</evidence>
<name>A0A7X2NT72_9FIRM</name>
<keyword evidence="2" id="KW-0238">DNA-binding</keyword>
<accession>A0A7X2NT72</accession>
<evidence type="ECO:0000259" key="4">
    <source>
        <dbReference type="PROSITE" id="PS50987"/>
    </source>
</evidence>
<dbReference type="GO" id="GO:0003677">
    <property type="term" value="F:DNA binding"/>
    <property type="evidence" value="ECO:0007669"/>
    <property type="project" value="UniProtKB-KW"/>
</dbReference>
<dbReference type="SMART" id="SM00418">
    <property type="entry name" value="HTH_ARSR"/>
    <property type="match status" value="1"/>
</dbReference>
<dbReference type="InterPro" id="IPR011991">
    <property type="entry name" value="ArsR-like_HTH"/>
</dbReference>
<sequence length="110" mass="12328">MNAADAAMICKALGDPIRIRIVELLTDGELCACRILEHFQITQPTLSHHMKILAECGLVRTRKEWKNTYYALNCDTLIAFRNYIDRLNCGPSCSQKAAACSDAGIRKKNK</sequence>
<dbReference type="AlphaFoldDB" id="A0A7X2NT72"/>
<dbReference type="PROSITE" id="PS50987">
    <property type="entry name" value="HTH_ARSR_2"/>
    <property type="match status" value="1"/>
</dbReference>
<organism evidence="5 6">
    <name type="scientific">Stecheria intestinalis</name>
    <dbReference type="NCBI Taxonomy" id="2606630"/>
    <lineage>
        <taxon>Bacteria</taxon>
        <taxon>Bacillati</taxon>
        <taxon>Bacillota</taxon>
        <taxon>Erysipelotrichia</taxon>
        <taxon>Erysipelotrichales</taxon>
        <taxon>Erysipelotrichaceae</taxon>
        <taxon>Stecheria</taxon>
    </lineage>
</organism>
<dbReference type="Proteomes" id="UP000461880">
    <property type="component" value="Unassembled WGS sequence"/>
</dbReference>
<reference evidence="5 6" key="1">
    <citation type="submission" date="2019-08" db="EMBL/GenBank/DDBJ databases">
        <title>In-depth cultivation of the pig gut microbiome towards novel bacterial diversity and tailored functional studies.</title>
        <authorList>
            <person name="Wylensek D."/>
            <person name="Hitch T.C.A."/>
            <person name="Clavel T."/>
        </authorList>
    </citation>
    <scope>NUCLEOTIDE SEQUENCE [LARGE SCALE GENOMIC DNA]</scope>
    <source>
        <strain evidence="5 6">Oil+RF-744-GAM-WT-6</strain>
    </source>
</reference>
<dbReference type="SUPFAM" id="SSF46785">
    <property type="entry name" value="Winged helix' DNA-binding domain"/>
    <property type="match status" value="1"/>
</dbReference>
<evidence type="ECO:0000256" key="2">
    <source>
        <dbReference type="ARBA" id="ARBA00023125"/>
    </source>
</evidence>
<comment type="caution">
    <text evidence="5">The sequence shown here is derived from an EMBL/GenBank/DDBJ whole genome shotgun (WGS) entry which is preliminary data.</text>
</comment>
<dbReference type="NCBIfam" id="NF033788">
    <property type="entry name" value="HTH_metalloreg"/>
    <property type="match status" value="1"/>
</dbReference>
<evidence type="ECO:0000256" key="3">
    <source>
        <dbReference type="ARBA" id="ARBA00023163"/>
    </source>
</evidence>
<dbReference type="RefSeq" id="WP_154505074.1">
    <property type="nucleotide sequence ID" value="NZ_VUMN01000021.1"/>
</dbReference>
<protein>
    <submittedName>
        <fullName evidence="5">Winged helix-turn-helix transcriptional regulator</fullName>
    </submittedName>
</protein>
<keyword evidence="1" id="KW-0805">Transcription regulation</keyword>
<feature type="domain" description="HTH arsR-type" evidence="4">
    <location>
        <begin position="1"/>
        <end position="92"/>
    </location>
</feature>
<evidence type="ECO:0000256" key="1">
    <source>
        <dbReference type="ARBA" id="ARBA00023015"/>
    </source>
</evidence>
<dbReference type="InterPro" id="IPR036388">
    <property type="entry name" value="WH-like_DNA-bd_sf"/>
</dbReference>
<gene>
    <name evidence="5" type="ORF">FYJ51_08840</name>
</gene>
<proteinExistence type="predicted"/>
<keyword evidence="3" id="KW-0804">Transcription</keyword>
<dbReference type="Gene3D" id="1.10.10.10">
    <property type="entry name" value="Winged helix-like DNA-binding domain superfamily/Winged helix DNA-binding domain"/>
    <property type="match status" value="1"/>
</dbReference>
<dbReference type="EMBL" id="VUMN01000021">
    <property type="protein sequence ID" value="MSS59010.1"/>
    <property type="molecule type" value="Genomic_DNA"/>
</dbReference>